<dbReference type="AlphaFoldDB" id="A0A8J1TFD0"/>
<keyword evidence="2" id="KW-1185">Reference proteome</keyword>
<evidence type="ECO:0000313" key="1">
    <source>
        <dbReference type="EMBL" id="CAH1776694.1"/>
    </source>
</evidence>
<dbReference type="Proteomes" id="UP000749559">
    <property type="component" value="Unassembled WGS sequence"/>
</dbReference>
<comment type="caution">
    <text evidence="1">The sequence shown here is derived from an EMBL/GenBank/DDBJ whole genome shotgun (WGS) entry which is preliminary data.</text>
</comment>
<sequence length="114" mass="11992">MDPFPPCRGSTSCTCEPVINVPPPQMPRCDCMNLTNWLSNTASGLANVEGNIAELTTDIGDLKASVDGLKADSHKPGAGSHGAHVESDYVNYYDEIAQATCTAMNTAGGWTFAV</sequence>
<evidence type="ECO:0000313" key="2">
    <source>
        <dbReference type="Proteomes" id="UP000749559"/>
    </source>
</evidence>
<reference evidence="1" key="1">
    <citation type="submission" date="2022-03" db="EMBL/GenBank/DDBJ databases">
        <authorList>
            <person name="Martin C."/>
        </authorList>
    </citation>
    <scope>NUCLEOTIDE SEQUENCE</scope>
</reference>
<organism evidence="1 2">
    <name type="scientific">Owenia fusiformis</name>
    <name type="common">Polychaete worm</name>
    <dbReference type="NCBI Taxonomy" id="6347"/>
    <lineage>
        <taxon>Eukaryota</taxon>
        <taxon>Metazoa</taxon>
        <taxon>Spiralia</taxon>
        <taxon>Lophotrochozoa</taxon>
        <taxon>Annelida</taxon>
        <taxon>Polychaeta</taxon>
        <taxon>Sedentaria</taxon>
        <taxon>Canalipalpata</taxon>
        <taxon>Sabellida</taxon>
        <taxon>Oweniida</taxon>
        <taxon>Oweniidae</taxon>
        <taxon>Owenia</taxon>
    </lineage>
</organism>
<feature type="non-terminal residue" evidence="1">
    <location>
        <position position="1"/>
    </location>
</feature>
<protein>
    <submittedName>
        <fullName evidence="1">Uncharacterized protein</fullName>
    </submittedName>
</protein>
<dbReference type="EMBL" id="CAIIXF020000002">
    <property type="protein sequence ID" value="CAH1776694.1"/>
    <property type="molecule type" value="Genomic_DNA"/>
</dbReference>
<proteinExistence type="predicted"/>
<accession>A0A8J1TFD0</accession>
<name>A0A8J1TFD0_OWEFU</name>
<gene>
    <name evidence="1" type="ORF">OFUS_LOCUS3846</name>
</gene>